<keyword evidence="2" id="KW-0472">Membrane</keyword>
<evidence type="ECO:0000313" key="3">
    <source>
        <dbReference type="EMBL" id="PYF08874.1"/>
    </source>
</evidence>
<organism evidence="3 4">
    <name type="scientific">Ureibacillus chungkukjangi</name>
    <dbReference type="NCBI Taxonomy" id="1202712"/>
    <lineage>
        <taxon>Bacteria</taxon>
        <taxon>Bacillati</taxon>
        <taxon>Bacillota</taxon>
        <taxon>Bacilli</taxon>
        <taxon>Bacillales</taxon>
        <taxon>Caryophanaceae</taxon>
        <taxon>Ureibacillus</taxon>
    </lineage>
</organism>
<accession>A0A318TW52</accession>
<evidence type="ECO:0000313" key="4">
    <source>
        <dbReference type="Proteomes" id="UP000247416"/>
    </source>
</evidence>
<sequence length="247" mass="27401">MTIFAIYFLSETTSVSLFFNLDLLPLIYEVMRMKFPNVIGRRELRNAAVIGSVAGLAGVVFFILLLSSMNSSTNQEQQQASSGKGEEEVIPVQSSNEAIEDTSSVEFYANQYGVFQSEESASDFISEHPVLNTSATVEVDGKYYVWSSVTPIREELILSETPTSFAKAFKFSGAACTEETLKGLPTVLENNDPSKFYFQEGAVPDNIPDDWQTITSALSSFSQDLGIARLHLVAHYFDKNDCMKIEF</sequence>
<comment type="caution">
    <text evidence="3">The sequence shown here is derived from an EMBL/GenBank/DDBJ whole genome shotgun (WGS) entry which is preliminary data.</text>
</comment>
<keyword evidence="4" id="KW-1185">Reference proteome</keyword>
<evidence type="ECO:0000256" key="1">
    <source>
        <dbReference type="SAM" id="MobiDB-lite"/>
    </source>
</evidence>
<keyword evidence="2" id="KW-0812">Transmembrane</keyword>
<evidence type="ECO:0000256" key="2">
    <source>
        <dbReference type="SAM" id="Phobius"/>
    </source>
</evidence>
<feature type="transmembrane region" description="Helical" evidence="2">
    <location>
        <begin position="48"/>
        <end position="69"/>
    </location>
</feature>
<dbReference type="EMBL" id="QJTJ01000001">
    <property type="protein sequence ID" value="PYF08874.1"/>
    <property type="molecule type" value="Genomic_DNA"/>
</dbReference>
<gene>
    <name evidence="3" type="ORF">BJ095_10194</name>
</gene>
<reference evidence="3 4" key="1">
    <citation type="submission" date="2018-06" db="EMBL/GenBank/DDBJ databases">
        <title>Genomic Encyclopedia of Archaeal and Bacterial Type Strains, Phase II (KMG-II): from individual species to whole genera.</title>
        <authorList>
            <person name="Goeker M."/>
        </authorList>
    </citation>
    <scope>NUCLEOTIDE SEQUENCE [LARGE SCALE GENOMIC DNA]</scope>
    <source>
        <strain evidence="3 4">KACC 16626</strain>
    </source>
</reference>
<dbReference type="Proteomes" id="UP000247416">
    <property type="component" value="Unassembled WGS sequence"/>
</dbReference>
<keyword evidence="2" id="KW-1133">Transmembrane helix</keyword>
<dbReference type="AlphaFoldDB" id="A0A318TW52"/>
<name>A0A318TW52_9BACL</name>
<protein>
    <submittedName>
        <fullName evidence="3">Uncharacterized protein</fullName>
    </submittedName>
</protein>
<feature type="region of interest" description="Disordered" evidence="1">
    <location>
        <begin position="75"/>
        <end position="95"/>
    </location>
</feature>
<feature type="transmembrane region" description="Helical" evidence="2">
    <location>
        <begin position="6"/>
        <end position="28"/>
    </location>
</feature>
<proteinExistence type="predicted"/>